<sequence>MVVGAAVRATRDQALVGRRALFDALNAPPWPNVPFAASRIGTHHGRPPGAPSRSYPPHHMGGSMGRVDAAGDNSTMDPSSASCRTSSTGDH</sequence>
<evidence type="ECO:0000313" key="2">
    <source>
        <dbReference type="EMBL" id="ABP53635.1"/>
    </source>
</evidence>
<dbReference type="KEGG" id="stp:Strop_1165"/>
<dbReference type="Proteomes" id="UP000000235">
    <property type="component" value="Chromosome"/>
</dbReference>
<dbReference type="EMBL" id="CP000667">
    <property type="protein sequence ID" value="ABP53635.1"/>
    <property type="molecule type" value="Genomic_DNA"/>
</dbReference>
<evidence type="ECO:0000256" key="1">
    <source>
        <dbReference type="SAM" id="MobiDB-lite"/>
    </source>
</evidence>
<feature type="compositionally biased region" description="Polar residues" evidence="1">
    <location>
        <begin position="72"/>
        <end position="91"/>
    </location>
</feature>
<keyword evidence="3" id="KW-1185">Reference proteome</keyword>
<dbReference type="AlphaFoldDB" id="A4X435"/>
<proteinExistence type="predicted"/>
<dbReference type="HOGENOM" id="CLU_2425213_0_0_11"/>
<protein>
    <submittedName>
        <fullName evidence="2">Uncharacterized protein</fullName>
    </submittedName>
</protein>
<name>A4X435_SALTO</name>
<accession>A4X435</accession>
<evidence type="ECO:0000313" key="3">
    <source>
        <dbReference type="Proteomes" id="UP000000235"/>
    </source>
</evidence>
<feature type="region of interest" description="Disordered" evidence="1">
    <location>
        <begin position="36"/>
        <end position="91"/>
    </location>
</feature>
<reference evidence="3" key="1">
    <citation type="journal article" date="2007" name="Proc. Natl. Acad. Sci. U.S.A.">
        <title>Genome sequencing reveals complex secondary metabolome in the marine actinomycete Salinispora tropica.</title>
        <authorList>
            <person name="Udwary D.W."/>
            <person name="Zeigler L."/>
            <person name="Asolkar R.N."/>
            <person name="Singan V."/>
            <person name="Lapidus A."/>
            <person name="Fenical W."/>
            <person name="Jensen P.R."/>
            <person name="Moore B.S."/>
        </authorList>
    </citation>
    <scope>NUCLEOTIDE SEQUENCE [LARGE SCALE GENOMIC DNA]</scope>
    <source>
        <strain evidence="3">ATCC BAA-916 / DSM 44818 / CNB-440</strain>
    </source>
</reference>
<organism evidence="2 3">
    <name type="scientific">Salinispora tropica (strain ATCC BAA-916 / DSM 44818 / JCM 13857 / NBRC 105044 / CNB-440)</name>
    <dbReference type="NCBI Taxonomy" id="369723"/>
    <lineage>
        <taxon>Bacteria</taxon>
        <taxon>Bacillati</taxon>
        <taxon>Actinomycetota</taxon>
        <taxon>Actinomycetes</taxon>
        <taxon>Micromonosporales</taxon>
        <taxon>Micromonosporaceae</taxon>
        <taxon>Salinispora</taxon>
    </lineage>
</organism>
<gene>
    <name evidence="2" type="ordered locus">Strop_1165</name>
</gene>